<evidence type="ECO:0000313" key="8">
    <source>
        <dbReference type="Proteomes" id="UP000256769"/>
    </source>
</evidence>
<dbReference type="PANTHER" id="PTHR30250:SF11">
    <property type="entry name" value="O-ANTIGEN TRANSPORTER-RELATED"/>
    <property type="match status" value="1"/>
</dbReference>
<evidence type="ECO:0000256" key="3">
    <source>
        <dbReference type="ARBA" id="ARBA00022692"/>
    </source>
</evidence>
<feature type="transmembrane region" description="Helical" evidence="6">
    <location>
        <begin position="12"/>
        <end position="37"/>
    </location>
</feature>
<dbReference type="Proteomes" id="UP000256769">
    <property type="component" value="Unassembled WGS sequence"/>
</dbReference>
<feature type="transmembrane region" description="Helical" evidence="6">
    <location>
        <begin position="436"/>
        <end position="452"/>
    </location>
</feature>
<dbReference type="OrthoDB" id="3249502at2"/>
<gene>
    <name evidence="7" type="ORF">DRF59_15455</name>
</gene>
<evidence type="ECO:0000256" key="2">
    <source>
        <dbReference type="ARBA" id="ARBA00022475"/>
    </source>
</evidence>
<comment type="caution">
    <text evidence="7">The sequence shown here is derived from an EMBL/GenBank/DDBJ whole genome shotgun (WGS) entry which is preliminary data.</text>
</comment>
<feature type="transmembrane region" description="Helical" evidence="6">
    <location>
        <begin position="116"/>
        <end position="131"/>
    </location>
</feature>
<reference evidence="7 8" key="1">
    <citation type="journal article" date="2007" name="Int. J. Syst. Evol. Microbiol.">
        <title>Chryseobacterium flavum sp. nov., isolated from polluted soil.</title>
        <authorList>
            <person name="Zhou Y."/>
            <person name="Dong J."/>
            <person name="Wang X."/>
            <person name="Huang X."/>
            <person name="Zhang K.Y."/>
            <person name="Zhang Y.Q."/>
            <person name="Guo Y.F."/>
            <person name="Lai R."/>
            <person name="Li W.J."/>
        </authorList>
    </citation>
    <scope>NUCLEOTIDE SEQUENCE [LARGE SCALE GENOMIC DNA]</scope>
    <source>
        <strain evidence="7 8">KCTC 12877</strain>
    </source>
</reference>
<feature type="transmembrane region" description="Helical" evidence="6">
    <location>
        <begin position="290"/>
        <end position="311"/>
    </location>
</feature>
<dbReference type="InterPro" id="IPR002797">
    <property type="entry name" value="Polysacc_synth"/>
</dbReference>
<evidence type="ECO:0000256" key="1">
    <source>
        <dbReference type="ARBA" id="ARBA00004651"/>
    </source>
</evidence>
<sequence>MEKKKNNSLAYLTIIYMIGNFSSKVLSFVLVFFMTYFLTKEEVGEYDLILTSVSFLVPCISLQIDSSLLRWLLDKTQTENKDQIFENVFGLLFRNIILYTGIYWILAIFIKWDHQMYLYIFSVLMMIFPTLQQGTRGIGKNRIYAATSVVYSLFFVFNTVIALYFFKSSVDGVLLANIIALTGVIIWLFIKNNWWKYLKLKKINLKLIKELCGYSLPLLPNTLSWWLISASTRYVILGYLGKEYNGLFAISYKIPTIVLIVTNVFTLAWQEKAIKTLNQEEAETQFTNILSGYVNLVMGIIIILVSCSKFMMQFIGKGYYESWKYIPILLFAVFLQAISAFYGAGYLRAKDTKGILYSSILGGIVTISTSFVFVQYMGLYGISLSIMLGYLVLLIFRGIHIQHFLKIKFPIINTIILTLIFIILTGLLYVENKWTFPLSLIISLIVFTIFNYKHIISLKSKVISKWKKSKSMG</sequence>
<proteinExistence type="predicted"/>
<keyword evidence="3 6" id="KW-0812">Transmembrane</keyword>
<feature type="transmembrane region" description="Helical" evidence="6">
    <location>
        <begin position="411"/>
        <end position="430"/>
    </location>
</feature>
<evidence type="ECO:0000256" key="6">
    <source>
        <dbReference type="SAM" id="Phobius"/>
    </source>
</evidence>
<comment type="subcellular location">
    <subcellularLocation>
        <location evidence="1">Cell membrane</location>
        <topology evidence="1">Multi-pass membrane protein</topology>
    </subcellularLocation>
</comment>
<evidence type="ECO:0000256" key="5">
    <source>
        <dbReference type="ARBA" id="ARBA00023136"/>
    </source>
</evidence>
<dbReference type="AlphaFoldDB" id="A0A3D9CIK6"/>
<dbReference type="RefSeq" id="WP_115962098.1">
    <property type="nucleotide sequence ID" value="NZ_CBCRVL010000012.1"/>
</dbReference>
<keyword evidence="8" id="KW-1185">Reference proteome</keyword>
<feature type="transmembrane region" description="Helical" evidence="6">
    <location>
        <begin position="379"/>
        <end position="399"/>
    </location>
</feature>
<evidence type="ECO:0000256" key="4">
    <source>
        <dbReference type="ARBA" id="ARBA00022989"/>
    </source>
</evidence>
<feature type="transmembrane region" description="Helical" evidence="6">
    <location>
        <begin position="323"/>
        <end position="342"/>
    </location>
</feature>
<feature type="transmembrane region" description="Helical" evidence="6">
    <location>
        <begin position="143"/>
        <end position="166"/>
    </location>
</feature>
<keyword evidence="2" id="KW-1003">Cell membrane</keyword>
<feature type="transmembrane region" description="Helical" evidence="6">
    <location>
        <begin position="248"/>
        <end position="269"/>
    </location>
</feature>
<dbReference type="Pfam" id="PF01943">
    <property type="entry name" value="Polysacc_synt"/>
    <property type="match status" value="1"/>
</dbReference>
<keyword evidence="5 6" id="KW-0472">Membrane</keyword>
<dbReference type="PANTHER" id="PTHR30250">
    <property type="entry name" value="PST FAMILY PREDICTED COLANIC ACID TRANSPORTER"/>
    <property type="match status" value="1"/>
</dbReference>
<dbReference type="InterPro" id="IPR050833">
    <property type="entry name" value="Poly_Biosynth_Transport"/>
</dbReference>
<evidence type="ECO:0000313" key="7">
    <source>
        <dbReference type="EMBL" id="REC65574.1"/>
    </source>
</evidence>
<feature type="transmembrane region" description="Helical" evidence="6">
    <location>
        <begin position="172"/>
        <end position="190"/>
    </location>
</feature>
<accession>A0A3D9CIK6</accession>
<feature type="transmembrane region" description="Helical" evidence="6">
    <location>
        <begin position="354"/>
        <end position="373"/>
    </location>
</feature>
<protein>
    <submittedName>
        <fullName evidence="7">Uncharacterized protein</fullName>
    </submittedName>
</protein>
<dbReference type="GO" id="GO:0005886">
    <property type="term" value="C:plasma membrane"/>
    <property type="evidence" value="ECO:0007669"/>
    <property type="project" value="UniProtKB-SubCell"/>
</dbReference>
<keyword evidence="4 6" id="KW-1133">Transmembrane helix</keyword>
<feature type="transmembrane region" description="Helical" evidence="6">
    <location>
        <begin position="84"/>
        <end position="110"/>
    </location>
</feature>
<name>A0A3D9CIK6_9FLAO</name>
<dbReference type="EMBL" id="QNUE01000013">
    <property type="protein sequence ID" value="REC65574.1"/>
    <property type="molecule type" value="Genomic_DNA"/>
</dbReference>
<organism evidence="7 8">
    <name type="scientific">Chryseobacterium flavum</name>
    <dbReference type="NCBI Taxonomy" id="415851"/>
    <lineage>
        <taxon>Bacteria</taxon>
        <taxon>Pseudomonadati</taxon>
        <taxon>Bacteroidota</taxon>
        <taxon>Flavobacteriia</taxon>
        <taxon>Flavobacteriales</taxon>
        <taxon>Weeksellaceae</taxon>
        <taxon>Chryseobacterium group</taxon>
        <taxon>Chryseobacterium</taxon>
    </lineage>
</organism>